<dbReference type="AlphaFoldDB" id="A0AAV9BSQ3"/>
<evidence type="ECO:0008006" key="5">
    <source>
        <dbReference type="Google" id="ProtNLM"/>
    </source>
</evidence>
<sequence length="606" mass="69696">MICLIWNVRGINNKVKQLDIGKYLQDHRAPLIALLEHKLSSSTVELAKTRIFGRQSSVFSHSHDGGGRIWLLWRKDEVQVDVLRGTDQFMRCSAKMKVTSKRFHFTIVYGSNSSAERFLLWDALQSLALNTSGPWFVGGDFNEVRYGTEKRGGRPLQTSRAIRFNNCLDNCHLFDLHALGNTFSWNNRQENRISCRLDRILGNSDWFRSYPEAYTQYLPGQLSDQSALKMVVEPPLQSYPKPFKFFHAWLQHETFMGTLQAAWGISVSGTAMFRLAKKLQHTKSVLKEWNRVQFGRVQDMVSSSRHTLQQIQLGLQNDPLHQSLMLAEKEERRWYEEALAREQEIMSQKARTGWLQEGDKSSKFFYAQFAARKSHNTLRKVVLTDGSVISDQRQVQDYTVEFYRDLLNKESYIPVPELLSTRKLSYEDNHTLCAEVTEKEIFQNLSHMKKDGSPGPDGFTSGFFQTCWDIVKEDLVLAIKEFFDRGTLLQQLNNSFIALIPKNSQACSLDQFRSISLCGTVYKLVTKILASRLQLVLPALISLNQTAFIKGRKIAHGILLEHKMVKYLAPNSGKGRAVAKLDLRKAFDSIRWPYLRRVLEAMNFNS</sequence>
<dbReference type="InterPro" id="IPR000477">
    <property type="entry name" value="RT_dom"/>
</dbReference>
<dbReference type="SUPFAM" id="SSF56672">
    <property type="entry name" value="DNA/RNA polymerases"/>
    <property type="match status" value="1"/>
</dbReference>
<reference evidence="3" key="1">
    <citation type="journal article" date="2023" name="Nat. Commun.">
        <title>Diploid and tetraploid genomes of Acorus and the evolution of monocots.</title>
        <authorList>
            <person name="Ma L."/>
            <person name="Liu K.W."/>
            <person name="Li Z."/>
            <person name="Hsiao Y.Y."/>
            <person name="Qi Y."/>
            <person name="Fu T."/>
            <person name="Tang G.D."/>
            <person name="Zhang D."/>
            <person name="Sun W.H."/>
            <person name="Liu D.K."/>
            <person name="Li Y."/>
            <person name="Chen G.Z."/>
            <person name="Liu X.D."/>
            <person name="Liao X.Y."/>
            <person name="Jiang Y.T."/>
            <person name="Yu X."/>
            <person name="Hao Y."/>
            <person name="Huang J."/>
            <person name="Zhao X.W."/>
            <person name="Ke S."/>
            <person name="Chen Y.Y."/>
            <person name="Wu W.L."/>
            <person name="Hsu J.L."/>
            <person name="Lin Y.F."/>
            <person name="Huang M.D."/>
            <person name="Li C.Y."/>
            <person name="Huang L."/>
            <person name="Wang Z.W."/>
            <person name="Zhao X."/>
            <person name="Zhong W.Y."/>
            <person name="Peng D.H."/>
            <person name="Ahmad S."/>
            <person name="Lan S."/>
            <person name="Zhang J.S."/>
            <person name="Tsai W.C."/>
            <person name="Van de Peer Y."/>
            <person name="Liu Z.J."/>
        </authorList>
    </citation>
    <scope>NUCLEOTIDE SEQUENCE</scope>
    <source>
        <strain evidence="3">SCP</strain>
    </source>
</reference>
<reference evidence="3" key="2">
    <citation type="submission" date="2023-06" db="EMBL/GenBank/DDBJ databases">
        <authorList>
            <person name="Ma L."/>
            <person name="Liu K.-W."/>
            <person name="Li Z."/>
            <person name="Hsiao Y.-Y."/>
            <person name="Qi Y."/>
            <person name="Fu T."/>
            <person name="Tang G."/>
            <person name="Zhang D."/>
            <person name="Sun W.-H."/>
            <person name="Liu D.-K."/>
            <person name="Li Y."/>
            <person name="Chen G.-Z."/>
            <person name="Liu X.-D."/>
            <person name="Liao X.-Y."/>
            <person name="Jiang Y.-T."/>
            <person name="Yu X."/>
            <person name="Hao Y."/>
            <person name="Huang J."/>
            <person name="Zhao X.-W."/>
            <person name="Ke S."/>
            <person name="Chen Y.-Y."/>
            <person name="Wu W.-L."/>
            <person name="Hsu J.-L."/>
            <person name="Lin Y.-F."/>
            <person name="Huang M.-D."/>
            <person name="Li C.-Y."/>
            <person name="Huang L."/>
            <person name="Wang Z.-W."/>
            <person name="Zhao X."/>
            <person name="Zhong W.-Y."/>
            <person name="Peng D.-H."/>
            <person name="Ahmad S."/>
            <person name="Lan S."/>
            <person name="Zhang J.-S."/>
            <person name="Tsai W.-C."/>
            <person name="Van De Peer Y."/>
            <person name="Liu Z.-J."/>
        </authorList>
    </citation>
    <scope>NUCLEOTIDE SEQUENCE</scope>
    <source>
        <strain evidence="3">SCP</strain>
        <tissue evidence="3">Leaves</tissue>
    </source>
</reference>
<dbReference type="Pfam" id="PF00078">
    <property type="entry name" value="RVT_1"/>
    <property type="match status" value="1"/>
</dbReference>
<feature type="domain" description="Endonuclease/exonuclease/phosphatase" evidence="2">
    <location>
        <begin position="6"/>
        <end position="218"/>
    </location>
</feature>
<dbReference type="InterPro" id="IPR036691">
    <property type="entry name" value="Endo/exonu/phosph_ase_sf"/>
</dbReference>
<feature type="domain" description="Reverse transcriptase" evidence="1">
    <location>
        <begin position="500"/>
        <end position="605"/>
    </location>
</feature>
<dbReference type="PANTHER" id="PTHR33710">
    <property type="entry name" value="BNAC02G09200D PROTEIN"/>
    <property type="match status" value="1"/>
</dbReference>
<dbReference type="PANTHER" id="PTHR33710:SF71">
    <property type="entry name" value="ENDONUCLEASE_EXONUCLEASE_PHOSPHATASE DOMAIN-CONTAINING PROTEIN"/>
    <property type="match status" value="1"/>
</dbReference>
<dbReference type="EMBL" id="JAUJYN010000002">
    <property type="protein sequence ID" value="KAK1279157.1"/>
    <property type="molecule type" value="Genomic_DNA"/>
</dbReference>
<dbReference type="InterPro" id="IPR043502">
    <property type="entry name" value="DNA/RNA_pol_sf"/>
</dbReference>
<evidence type="ECO:0000259" key="1">
    <source>
        <dbReference type="Pfam" id="PF00078"/>
    </source>
</evidence>
<organism evidence="3 4">
    <name type="scientific">Acorus gramineus</name>
    <name type="common">Dwarf sweet flag</name>
    <dbReference type="NCBI Taxonomy" id="55184"/>
    <lineage>
        <taxon>Eukaryota</taxon>
        <taxon>Viridiplantae</taxon>
        <taxon>Streptophyta</taxon>
        <taxon>Embryophyta</taxon>
        <taxon>Tracheophyta</taxon>
        <taxon>Spermatophyta</taxon>
        <taxon>Magnoliopsida</taxon>
        <taxon>Liliopsida</taxon>
        <taxon>Acoraceae</taxon>
        <taxon>Acorus</taxon>
    </lineage>
</organism>
<dbReference type="SUPFAM" id="SSF56219">
    <property type="entry name" value="DNase I-like"/>
    <property type="match status" value="1"/>
</dbReference>
<dbReference type="Pfam" id="PF03372">
    <property type="entry name" value="Exo_endo_phos"/>
    <property type="match status" value="1"/>
</dbReference>
<accession>A0AAV9BSQ3</accession>
<dbReference type="Gene3D" id="3.60.10.10">
    <property type="entry name" value="Endonuclease/exonuclease/phosphatase"/>
    <property type="match status" value="1"/>
</dbReference>
<gene>
    <name evidence="3" type="ORF">QJS04_geneDACA021350</name>
</gene>
<keyword evidence="4" id="KW-1185">Reference proteome</keyword>
<dbReference type="InterPro" id="IPR005135">
    <property type="entry name" value="Endo/exonuclease/phosphatase"/>
</dbReference>
<dbReference type="Proteomes" id="UP001179952">
    <property type="component" value="Unassembled WGS sequence"/>
</dbReference>
<dbReference type="GO" id="GO:0003824">
    <property type="term" value="F:catalytic activity"/>
    <property type="evidence" value="ECO:0007669"/>
    <property type="project" value="InterPro"/>
</dbReference>
<name>A0AAV9BSQ3_ACOGR</name>
<comment type="caution">
    <text evidence="3">The sequence shown here is derived from an EMBL/GenBank/DDBJ whole genome shotgun (WGS) entry which is preliminary data.</text>
</comment>
<proteinExistence type="predicted"/>
<protein>
    <recommendedName>
        <fullName evidence="5">Reverse transcriptase domain-containing protein</fullName>
    </recommendedName>
</protein>
<evidence type="ECO:0000313" key="4">
    <source>
        <dbReference type="Proteomes" id="UP001179952"/>
    </source>
</evidence>
<evidence type="ECO:0000313" key="3">
    <source>
        <dbReference type="EMBL" id="KAK1279157.1"/>
    </source>
</evidence>
<evidence type="ECO:0000259" key="2">
    <source>
        <dbReference type="Pfam" id="PF03372"/>
    </source>
</evidence>